<feature type="transmembrane region" description="Helical" evidence="1">
    <location>
        <begin position="182"/>
        <end position="198"/>
    </location>
</feature>
<reference evidence="2 3" key="1">
    <citation type="submission" date="2015-09" db="EMBL/GenBank/DDBJ databases">
        <authorList>
            <consortium name="Pathogen Informatics"/>
        </authorList>
    </citation>
    <scope>NUCLEOTIDE SEQUENCE [LARGE SCALE GENOMIC DNA]</scope>
    <source>
        <strain evidence="2 3">2789STDY5608828</strain>
    </source>
</reference>
<name>A0A174BXV5_9FIRM</name>
<feature type="transmembrane region" description="Helical" evidence="1">
    <location>
        <begin position="75"/>
        <end position="100"/>
    </location>
</feature>
<feature type="transmembrane region" description="Helical" evidence="1">
    <location>
        <begin position="155"/>
        <end position="176"/>
    </location>
</feature>
<dbReference type="InterPro" id="IPR038750">
    <property type="entry name" value="YczE/YyaS-like"/>
</dbReference>
<dbReference type="EMBL" id="CYYU01000022">
    <property type="protein sequence ID" value="CUO04475.1"/>
    <property type="molecule type" value="Genomic_DNA"/>
</dbReference>
<keyword evidence="1" id="KW-1133">Transmembrane helix</keyword>
<evidence type="ECO:0000256" key="1">
    <source>
        <dbReference type="SAM" id="Phobius"/>
    </source>
</evidence>
<dbReference type="STRING" id="187979.ERS852385_01999"/>
<keyword evidence="1" id="KW-0812">Transmembrane</keyword>
<dbReference type="eggNOG" id="COG2364">
    <property type="taxonomic scope" value="Bacteria"/>
</dbReference>
<accession>A0A174BXV5</accession>
<proteinExistence type="predicted"/>
<gene>
    <name evidence="2" type="ORF">ERS852385_01999</name>
</gene>
<dbReference type="PANTHER" id="PTHR40078:SF1">
    <property type="entry name" value="INTEGRAL MEMBRANE PROTEIN"/>
    <property type="match status" value="1"/>
</dbReference>
<dbReference type="RefSeq" id="WP_244881932.1">
    <property type="nucleotide sequence ID" value="NZ_CABIWZ010000022.1"/>
</dbReference>
<dbReference type="Proteomes" id="UP000095546">
    <property type="component" value="Unassembled WGS sequence"/>
</dbReference>
<feature type="transmembrane region" description="Helical" evidence="1">
    <location>
        <begin position="49"/>
        <end position="68"/>
    </location>
</feature>
<keyword evidence="3" id="KW-1185">Reference proteome</keyword>
<organism evidence="2 3">
    <name type="scientific">Mitsuokella jalaludinii</name>
    <dbReference type="NCBI Taxonomy" id="187979"/>
    <lineage>
        <taxon>Bacteria</taxon>
        <taxon>Bacillati</taxon>
        <taxon>Bacillota</taxon>
        <taxon>Negativicutes</taxon>
        <taxon>Selenomonadales</taxon>
        <taxon>Selenomonadaceae</taxon>
        <taxon>Mitsuokella</taxon>
    </lineage>
</organism>
<protein>
    <submittedName>
        <fullName evidence="2">Uncharacterized BCR, YitT family COG1284</fullName>
    </submittedName>
</protein>
<dbReference type="PANTHER" id="PTHR40078">
    <property type="entry name" value="INTEGRAL MEMBRANE PROTEIN-RELATED"/>
    <property type="match status" value="1"/>
</dbReference>
<evidence type="ECO:0000313" key="3">
    <source>
        <dbReference type="Proteomes" id="UP000095546"/>
    </source>
</evidence>
<feature type="transmembrane region" description="Helical" evidence="1">
    <location>
        <begin position="7"/>
        <end position="29"/>
    </location>
</feature>
<dbReference type="AlphaFoldDB" id="A0A174BXV5"/>
<evidence type="ECO:0000313" key="2">
    <source>
        <dbReference type="EMBL" id="CUO04475.1"/>
    </source>
</evidence>
<keyword evidence="1" id="KW-0472">Membrane</keyword>
<feature type="transmembrane region" description="Helical" evidence="1">
    <location>
        <begin position="106"/>
        <end position="134"/>
    </location>
</feature>
<sequence length="215" mass="23259">MSTPKRYLLLILAVMIQSAGIALVVKSLLGTSPISSLPYVLSLISPFTFGQTTFAVNMVFVVFELLMLRRNFPAVFWLQIPVTIVFGLCIDFFMALFTIVPEAYPLKIALCIIGTALVALGVAGQGVADVLMLAGEGAVYTFAHQFHIDFGKVKVGNDVSLVIIAAIVSLASLGTIEGIREGTLLSALLTGIFARFFLRHLSRIDAHGRIYLSLH</sequence>
<dbReference type="Pfam" id="PF19700">
    <property type="entry name" value="DUF6198"/>
    <property type="match status" value="1"/>
</dbReference>